<accession>A0A0W8E7Y9</accession>
<protein>
    <submittedName>
        <fullName evidence="2">Uncharacterized protein</fullName>
    </submittedName>
</protein>
<feature type="transmembrane region" description="Helical" evidence="1">
    <location>
        <begin position="21"/>
        <end position="36"/>
    </location>
</feature>
<reference evidence="2" key="1">
    <citation type="journal article" date="2015" name="Proc. Natl. Acad. Sci. U.S.A.">
        <title>Networks of energetic and metabolic interactions define dynamics in microbial communities.</title>
        <authorList>
            <person name="Embree M."/>
            <person name="Liu J.K."/>
            <person name="Al-Bassam M.M."/>
            <person name="Zengler K."/>
        </authorList>
    </citation>
    <scope>NUCLEOTIDE SEQUENCE</scope>
</reference>
<sequence length="37" mass="4419">MRRLGASVFMHTRLPKQTLSVVSDGSLVFLFIWYYWI</sequence>
<comment type="caution">
    <text evidence="2">The sequence shown here is derived from an EMBL/GenBank/DDBJ whole genome shotgun (WGS) entry which is preliminary data.</text>
</comment>
<evidence type="ECO:0000256" key="1">
    <source>
        <dbReference type="SAM" id="Phobius"/>
    </source>
</evidence>
<keyword evidence="1" id="KW-0472">Membrane</keyword>
<proteinExistence type="predicted"/>
<dbReference type="AlphaFoldDB" id="A0A0W8E7Y9"/>
<keyword evidence="1" id="KW-1133">Transmembrane helix</keyword>
<keyword evidence="1" id="KW-0812">Transmembrane</keyword>
<name>A0A0W8E7Y9_9ZZZZ</name>
<dbReference type="EMBL" id="LNQE01001842">
    <property type="protein sequence ID" value="KUG04751.1"/>
    <property type="molecule type" value="Genomic_DNA"/>
</dbReference>
<gene>
    <name evidence="2" type="ORF">ASZ90_017890</name>
</gene>
<evidence type="ECO:0000313" key="2">
    <source>
        <dbReference type="EMBL" id="KUG04751.1"/>
    </source>
</evidence>
<organism evidence="2">
    <name type="scientific">hydrocarbon metagenome</name>
    <dbReference type="NCBI Taxonomy" id="938273"/>
    <lineage>
        <taxon>unclassified sequences</taxon>
        <taxon>metagenomes</taxon>
        <taxon>ecological metagenomes</taxon>
    </lineage>
</organism>